<evidence type="ECO:0000259" key="7">
    <source>
        <dbReference type="Pfam" id="PF01979"/>
    </source>
</evidence>
<evidence type="ECO:0000256" key="2">
    <source>
        <dbReference type="ARBA" id="ARBA00012782"/>
    </source>
</evidence>
<dbReference type="Gene3D" id="3.20.20.140">
    <property type="entry name" value="Metal-dependent hydrolases"/>
    <property type="match status" value="1"/>
</dbReference>
<dbReference type="InterPro" id="IPR026912">
    <property type="entry name" value="Adenine_deam_C"/>
</dbReference>
<dbReference type="Pfam" id="PF01979">
    <property type="entry name" value="Amidohydro_1"/>
    <property type="match status" value="1"/>
</dbReference>
<comment type="catalytic activity">
    <reaction evidence="5 6">
        <text>adenine + H2O + H(+) = hypoxanthine + NH4(+)</text>
        <dbReference type="Rhea" id="RHEA:23688"/>
        <dbReference type="ChEBI" id="CHEBI:15377"/>
        <dbReference type="ChEBI" id="CHEBI:15378"/>
        <dbReference type="ChEBI" id="CHEBI:16708"/>
        <dbReference type="ChEBI" id="CHEBI:17368"/>
        <dbReference type="ChEBI" id="CHEBI:28938"/>
        <dbReference type="EC" id="3.5.4.2"/>
    </reaction>
</comment>
<evidence type="ECO:0000313" key="11">
    <source>
        <dbReference type="Proteomes" id="UP000237923"/>
    </source>
</evidence>
<comment type="cofactor">
    <cofactor evidence="6">
        <name>Mn(2+)</name>
        <dbReference type="ChEBI" id="CHEBI:29035"/>
    </cofactor>
</comment>
<dbReference type="InterPro" id="IPR032466">
    <property type="entry name" value="Metal_Hydrolase"/>
</dbReference>
<evidence type="ECO:0000256" key="3">
    <source>
        <dbReference type="ARBA" id="ARBA00022801"/>
    </source>
</evidence>
<dbReference type="NCBIfam" id="TIGR01178">
    <property type="entry name" value="ade"/>
    <property type="match status" value="1"/>
</dbReference>
<dbReference type="EMBL" id="OKQR01000001">
    <property type="protein sequence ID" value="SPD91855.1"/>
    <property type="molecule type" value="Genomic_DNA"/>
</dbReference>
<reference evidence="10 11" key="2">
    <citation type="submission" date="2018-02" db="EMBL/GenBank/DDBJ databases">
        <authorList>
            <person name="Cohen D.B."/>
            <person name="Kent A.D."/>
        </authorList>
    </citation>
    <scope>NUCLEOTIDE SEQUENCE [LARGE SCALE GENOMIC DNA]</scope>
    <source>
        <strain evidence="10 11">CECT 9216</strain>
    </source>
</reference>
<dbReference type="Proteomes" id="UP000237923">
    <property type="component" value="Unassembled WGS sequence"/>
</dbReference>
<protein>
    <recommendedName>
        <fullName evidence="2 6">Adenine deaminase</fullName>
        <shortName evidence="6">Adenase</shortName>
        <shortName evidence="6">Adenine aminase</shortName>
        <ecNumber evidence="2 6">3.5.4.2</ecNumber>
    </recommendedName>
</protein>
<evidence type="ECO:0000256" key="5">
    <source>
        <dbReference type="ARBA" id="ARBA00047720"/>
    </source>
</evidence>
<feature type="domain" description="Adenine deaminase C-terminal" evidence="8">
    <location>
        <begin position="397"/>
        <end position="559"/>
    </location>
</feature>
<dbReference type="Pfam" id="PF13382">
    <property type="entry name" value="Adenine_deam_C"/>
    <property type="match status" value="1"/>
</dbReference>
<dbReference type="InterPro" id="IPR006680">
    <property type="entry name" value="Amidohydro-rel"/>
</dbReference>
<evidence type="ECO:0000313" key="10">
    <source>
        <dbReference type="EMBL" id="SPE07134.1"/>
    </source>
</evidence>
<dbReference type="Proteomes" id="UP000239237">
    <property type="component" value="Unassembled WGS sequence"/>
</dbReference>
<dbReference type="SUPFAM" id="SSF51556">
    <property type="entry name" value="Metallo-dependent hydrolases"/>
    <property type="match status" value="1"/>
</dbReference>
<name>A0A2N9K976_9LACO</name>
<dbReference type="InterPro" id="IPR011059">
    <property type="entry name" value="Metal-dep_hydrolase_composite"/>
</dbReference>
<keyword evidence="3 6" id="KW-0378">Hydrolase</keyword>
<keyword evidence="12" id="KW-1185">Reference proteome</keyword>
<dbReference type="EC" id="3.5.4.2" evidence="2 6"/>
<dbReference type="HAMAP" id="MF_01518">
    <property type="entry name" value="Adenine_deamin"/>
    <property type="match status" value="1"/>
</dbReference>
<sequence>MSLWYHIKKLKVRHIVTKLVTWHIKNAKILDVFNLKFDDTELWINDNQILYRGKRSDLTAKNTFDAGDGYIVPGLIDSHLHIESSLLTPSEFGKLVIPHGITRIFADPHEIASVAGVSGIQYMLEDAKQTPLNIHYMLPSSVPATPFEHAGATLHADALKPFYSVPEVNGLAEVMDFPAVANLDPDMLQKIRDAEDAGRHVDGHAAGLTPEQLAVYRKVGIDTDHESENAKEALERLNAGFSIFVREGTVERDEKAILPAITIANQSHFSFATDDKTANDIQSEGSIDYSVKLAIENGMDPAIAFTIATYNAAQAHKLQNTGALTDGFVADLAVFDDLAHLKTPKVMIGGHWYKDNQSTVTPLANQSLNFSLTKSDIALPLQSDKPAHIINITPHHITTEHTVEEVPVEQGQFVANETFAKIVVAERYHNLGHGVGIIKGFNMRDGAIASTIAHDSHNVIVAGVNDDDMILAADTLHEIGGGQVVVNHGKITTLPLPIGGLMSDQPFENVIKTNQQLLQAFSEISDVPFDPFLTLSFMALPVIPSLKITDQGLFDFEKFDFITVQD</sequence>
<dbReference type="GO" id="GO:0006146">
    <property type="term" value="P:adenine catabolic process"/>
    <property type="evidence" value="ECO:0007669"/>
    <property type="project" value="InterPro"/>
</dbReference>
<dbReference type="Gene3D" id="2.30.40.10">
    <property type="entry name" value="Urease, subunit C, domain 1"/>
    <property type="match status" value="1"/>
</dbReference>
<comment type="similarity">
    <text evidence="1 6">Belongs to the metallo-dependent hydrolases superfamily. Adenine deaminase family.</text>
</comment>
<dbReference type="PANTHER" id="PTHR11113:SF2">
    <property type="entry name" value="ADENINE DEAMINASE"/>
    <property type="match status" value="1"/>
</dbReference>
<dbReference type="PANTHER" id="PTHR11113">
    <property type="entry name" value="N-ACETYLGLUCOSAMINE-6-PHOSPHATE DEACETYLASE"/>
    <property type="match status" value="1"/>
</dbReference>
<dbReference type="InterPro" id="IPR006679">
    <property type="entry name" value="Adenine_deam"/>
</dbReference>
<dbReference type="GO" id="GO:0000034">
    <property type="term" value="F:adenine deaminase activity"/>
    <property type="evidence" value="ECO:0007669"/>
    <property type="project" value="UniProtKB-UniRule"/>
</dbReference>
<dbReference type="EMBL" id="OKQU01000001">
    <property type="protein sequence ID" value="SPE07134.1"/>
    <property type="molecule type" value="Genomic_DNA"/>
</dbReference>
<dbReference type="AlphaFoldDB" id="A0A2N9K976"/>
<proteinExistence type="inferred from homology"/>
<evidence type="ECO:0000256" key="4">
    <source>
        <dbReference type="ARBA" id="ARBA00023211"/>
    </source>
</evidence>
<evidence type="ECO:0000259" key="8">
    <source>
        <dbReference type="Pfam" id="PF13382"/>
    </source>
</evidence>
<gene>
    <name evidence="10" type="primary">adeC</name>
    <name evidence="6" type="synonym">ade</name>
    <name evidence="9" type="ORF">LES8486_00842</name>
    <name evidence="10" type="ORF">LES9216_00989</name>
</gene>
<dbReference type="SUPFAM" id="SSF51338">
    <property type="entry name" value="Composite domain of metallo-dependent hydrolases"/>
    <property type="match status" value="1"/>
</dbReference>
<keyword evidence="4 6" id="KW-0464">Manganese</keyword>
<evidence type="ECO:0000313" key="12">
    <source>
        <dbReference type="Proteomes" id="UP000239237"/>
    </source>
</evidence>
<accession>A0A2N9K976</accession>
<reference evidence="9 12" key="1">
    <citation type="submission" date="2018-02" db="EMBL/GenBank/DDBJ databases">
        <authorList>
            <person name="Rodrigo-Torres L."/>
            <person name="Arahal R. D."/>
            <person name="Lucena T."/>
        </authorList>
    </citation>
    <scope>NUCLEOTIDE SEQUENCE [LARGE SCALE GENOMIC DNA]</scope>
    <source>
        <strain evidence="9 12">CECT 8486</strain>
    </source>
</reference>
<feature type="domain" description="Amidohydrolase-related" evidence="7">
    <location>
        <begin position="70"/>
        <end position="350"/>
    </location>
</feature>
<dbReference type="CDD" id="cd01295">
    <property type="entry name" value="AdeC"/>
    <property type="match status" value="1"/>
</dbReference>
<organism evidence="10 11">
    <name type="scientific">Leuconostoc suionicum</name>
    <dbReference type="NCBI Taxonomy" id="1511761"/>
    <lineage>
        <taxon>Bacteria</taxon>
        <taxon>Bacillati</taxon>
        <taxon>Bacillota</taxon>
        <taxon>Bacilli</taxon>
        <taxon>Lactobacillales</taxon>
        <taxon>Lactobacillaceae</taxon>
        <taxon>Leuconostoc</taxon>
    </lineage>
</organism>
<evidence type="ECO:0000313" key="9">
    <source>
        <dbReference type="EMBL" id="SPD91855.1"/>
    </source>
</evidence>
<evidence type="ECO:0000256" key="1">
    <source>
        <dbReference type="ARBA" id="ARBA00006773"/>
    </source>
</evidence>
<evidence type="ECO:0000256" key="6">
    <source>
        <dbReference type="HAMAP-Rule" id="MF_01518"/>
    </source>
</evidence>